<name>A0A840I056_9PROT</name>
<keyword evidence="4" id="KW-0521">NADP</keyword>
<dbReference type="InterPro" id="IPR016156">
    <property type="entry name" value="FAD/NAD-linked_Rdtase_dimer_sf"/>
</dbReference>
<dbReference type="GO" id="GO:0016668">
    <property type="term" value="F:oxidoreductase activity, acting on a sulfur group of donors, NAD(P) as acceptor"/>
    <property type="evidence" value="ECO:0007669"/>
    <property type="project" value="InterPro"/>
</dbReference>
<evidence type="ECO:0000313" key="14">
    <source>
        <dbReference type="Proteomes" id="UP000563524"/>
    </source>
</evidence>
<sequence length="491" mass="51909">MAFETEHPAPGAPPRGDIEADVCVIGAGSGGLSTAYGTSQLGRKTVLIEGAQMGGDCLNFGCVPSKALLAAGKAAQHAREAGRFGVTLAEPEVDFAKVHEHVRGVIETIAPNDSVERYEGLGVTVIRAWARFTGPDTLVAGDTTVRAKHFVLATGSRPSVPAIEGLDQVPYLTNEILFDLTERPRHLIIIGGGPIGLEMAQAHRRLGSDVTVVEGGAILGKDDPELVAEVRKAVSQDGVRIEEDAKVVLVEKNGNGGLTLRAERDGRTFEVAGSHLLVAVGREPNIEKLGLEAAGVETDENGVKVDEYLRTTNRRVWAVGDVAGGLKFTHVAGYHAGLVVRNMLFKVSKAKNEAAAKAPHVTYTDPELAQIGLTEAEAKKIDHKVARFAYHENDRAIAERTPQGFAKVIVGKGGKVLGAGIVGKNAGELIGLWALAVSSELKLTAITSMIAPYPTLTEVSKRAASAYYTDTLFSDRTKKVVSALSVLDGVL</sequence>
<dbReference type="InterPro" id="IPR001100">
    <property type="entry name" value="Pyr_nuc-diS_OxRdtase"/>
</dbReference>
<dbReference type="AlphaFoldDB" id="A0A840I056"/>
<dbReference type="SUPFAM" id="SSF55424">
    <property type="entry name" value="FAD/NAD-linked reductases, dimerisation (C-terminal) domain"/>
    <property type="match status" value="1"/>
</dbReference>
<comment type="cofactor">
    <cofactor evidence="8">
        <name>FAD</name>
        <dbReference type="ChEBI" id="CHEBI:57692"/>
    </cofactor>
    <text evidence="8">Binds 1 FAD per subunit.</text>
</comment>
<evidence type="ECO:0000256" key="5">
    <source>
        <dbReference type="ARBA" id="ARBA00023002"/>
    </source>
</evidence>
<accession>A0A840I056</accession>
<keyword evidence="3 8" id="KW-0274">FAD</keyword>
<evidence type="ECO:0000256" key="1">
    <source>
        <dbReference type="ARBA" id="ARBA00007532"/>
    </source>
</evidence>
<dbReference type="InterPro" id="IPR004099">
    <property type="entry name" value="Pyr_nucl-diS_OxRdtase_dimer"/>
</dbReference>
<feature type="binding site" evidence="8">
    <location>
        <position position="214"/>
    </location>
    <ligand>
        <name>NAD(+)</name>
        <dbReference type="ChEBI" id="CHEBI:57540"/>
    </ligand>
</feature>
<feature type="binding site" evidence="8">
    <location>
        <begin position="191"/>
        <end position="198"/>
    </location>
    <ligand>
        <name>NAD(+)</name>
        <dbReference type="ChEBI" id="CHEBI:57540"/>
    </ligand>
</feature>
<dbReference type="Gene3D" id="3.50.50.60">
    <property type="entry name" value="FAD/NAD(P)-binding domain"/>
    <property type="match status" value="2"/>
</dbReference>
<feature type="binding site" evidence="8">
    <location>
        <position position="321"/>
    </location>
    <ligand>
        <name>FAD</name>
        <dbReference type="ChEBI" id="CHEBI:57692"/>
    </ligand>
</feature>
<feature type="binding site" evidence="8">
    <location>
        <begin position="154"/>
        <end position="156"/>
    </location>
    <ligand>
        <name>FAD</name>
        <dbReference type="ChEBI" id="CHEBI:57692"/>
    </ligand>
</feature>
<comment type="caution">
    <text evidence="13">The sequence shown here is derived from an EMBL/GenBank/DDBJ whole genome shotgun (WGS) entry which is preliminary data.</text>
</comment>
<evidence type="ECO:0000256" key="7">
    <source>
        <dbReference type="ARBA" id="ARBA00023284"/>
    </source>
</evidence>
<feature type="binding site" evidence="8">
    <location>
        <position position="66"/>
    </location>
    <ligand>
        <name>FAD</name>
        <dbReference type="ChEBI" id="CHEBI:57692"/>
    </ligand>
</feature>
<dbReference type="InterPro" id="IPR012999">
    <property type="entry name" value="Pyr_OxRdtase_I_AS"/>
</dbReference>
<dbReference type="PIRSF" id="PIRSF000350">
    <property type="entry name" value="Mercury_reductase_MerA"/>
    <property type="match status" value="1"/>
</dbReference>
<evidence type="ECO:0000259" key="12">
    <source>
        <dbReference type="Pfam" id="PF07992"/>
    </source>
</evidence>
<keyword evidence="8" id="KW-0520">NAD</keyword>
<comment type="similarity">
    <text evidence="1 10">Belongs to the class-I pyridine nucleotide-disulfide oxidoreductase family.</text>
</comment>
<keyword evidence="6" id="KW-1015">Disulfide bond</keyword>
<evidence type="ECO:0000256" key="2">
    <source>
        <dbReference type="ARBA" id="ARBA00022630"/>
    </source>
</evidence>
<dbReference type="PANTHER" id="PTHR43014">
    <property type="entry name" value="MERCURIC REDUCTASE"/>
    <property type="match status" value="1"/>
</dbReference>
<keyword evidence="8" id="KW-0547">Nucleotide-binding</keyword>
<dbReference type="InterPro" id="IPR023753">
    <property type="entry name" value="FAD/NAD-binding_dom"/>
</dbReference>
<feature type="disulfide bond" description="Redox-active" evidence="9">
    <location>
        <begin position="57"/>
        <end position="62"/>
    </location>
</feature>
<dbReference type="Proteomes" id="UP000563524">
    <property type="component" value="Unassembled WGS sequence"/>
</dbReference>
<dbReference type="GO" id="GO:0003955">
    <property type="term" value="F:NAD(P)H dehydrogenase (quinone) activity"/>
    <property type="evidence" value="ECO:0007669"/>
    <property type="project" value="TreeGrafter"/>
</dbReference>
<keyword evidence="13" id="KW-0670">Pyruvate</keyword>
<keyword evidence="5 10" id="KW-0560">Oxidoreductase</keyword>
<protein>
    <submittedName>
        <fullName evidence="13">Pyruvate/2-oxoglutarate dehydrogenase complex dihydrolipoamide dehydrogenase (E3) component</fullName>
    </submittedName>
</protein>
<reference evidence="13 14" key="1">
    <citation type="submission" date="2020-08" db="EMBL/GenBank/DDBJ databases">
        <title>Genomic Encyclopedia of Type Strains, Phase IV (KMG-IV): sequencing the most valuable type-strain genomes for metagenomic binning, comparative biology and taxonomic classification.</title>
        <authorList>
            <person name="Goeker M."/>
        </authorList>
    </citation>
    <scope>NUCLEOTIDE SEQUENCE [LARGE SCALE GENOMIC DNA]</scope>
    <source>
        <strain evidence="13 14">DSM 102850</strain>
    </source>
</reference>
<keyword evidence="7 10" id="KW-0676">Redox-active center</keyword>
<dbReference type="FunFam" id="3.30.390.30:FF:000001">
    <property type="entry name" value="Dihydrolipoyl dehydrogenase"/>
    <property type="match status" value="1"/>
</dbReference>
<evidence type="ECO:0000256" key="10">
    <source>
        <dbReference type="RuleBase" id="RU003691"/>
    </source>
</evidence>
<evidence type="ECO:0000313" key="13">
    <source>
        <dbReference type="EMBL" id="MBB4657548.1"/>
    </source>
</evidence>
<dbReference type="EMBL" id="JACHOB010000001">
    <property type="protein sequence ID" value="MBB4657548.1"/>
    <property type="molecule type" value="Genomic_DNA"/>
</dbReference>
<organism evidence="13 14">
    <name type="scientific">Parvularcula dongshanensis</name>
    <dbReference type="NCBI Taxonomy" id="1173995"/>
    <lineage>
        <taxon>Bacteria</taxon>
        <taxon>Pseudomonadati</taxon>
        <taxon>Pseudomonadota</taxon>
        <taxon>Alphaproteobacteria</taxon>
        <taxon>Parvularculales</taxon>
        <taxon>Parvularculaceae</taxon>
        <taxon>Parvularcula</taxon>
    </lineage>
</organism>
<evidence type="ECO:0000256" key="4">
    <source>
        <dbReference type="ARBA" id="ARBA00022857"/>
    </source>
</evidence>
<dbReference type="InterPro" id="IPR036188">
    <property type="entry name" value="FAD/NAD-bd_sf"/>
</dbReference>
<feature type="domain" description="FAD/NAD(P)-binding" evidence="12">
    <location>
        <begin position="21"/>
        <end position="335"/>
    </location>
</feature>
<evidence type="ECO:0000256" key="6">
    <source>
        <dbReference type="ARBA" id="ARBA00023157"/>
    </source>
</evidence>
<evidence type="ECO:0000256" key="3">
    <source>
        <dbReference type="ARBA" id="ARBA00022827"/>
    </source>
</evidence>
<dbReference type="PROSITE" id="PS00076">
    <property type="entry name" value="PYRIDINE_REDOX_1"/>
    <property type="match status" value="1"/>
</dbReference>
<gene>
    <name evidence="13" type="ORF">GGQ59_000048</name>
</gene>
<dbReference type="RefSeq" id="WP_183814737.1">
    <property type="nucleotide sequence ID" value="NZ_JACHOB010000001.1"/>
</dbReference>
<dbReference type="PANTHER" id="PTHR43014:SF4">
    <property type="entry name" value="PYRIDINE NUCLEOTIDE-DISULFIDE OXIDOREDUCTASE RCLA-RELATED"/>
    <property type="match status" value="1"/>
</dbReference>
<dbReference type="PRINTS" id="PR00368">
    <property type="entry name" value="FADPNR"/>
</dbReference>
<keyword evidence="2 10" id="KW-0285">Flavoprotein</keyword>
<feature type="domain" description="Pyridine nucleotide-disulphide oxidoreductase dimerisation" evidence="11">
    <location>
        <begin position="359"/>
        <end position="463"/>
    </location>
</feature>
<evidence type="ECO:0000256" key="9">
    <source>
        <dbReference type="PIRSR" id="PIRSR000350-4"/>
    </source>
</evidence>
<dbReference type="PRINTS" id="PR00411">
    <property type="entry name" value="PNDRDTASEI"/>
</dbReference>
<feature type="binding site" evidence="8">
    <location>
        <position position="281"/>
    </location>
    <ligand>
        <name>NAD(+)</name>
        <dbReference type="ChEBI" id="CHEBI:57540"/>
    </ligand>
</feature>
<dbReference type="Pfam" id="PF07992">
    <property type="entry name" value="Pyr_redox_2"/>
    <property type="match status" value="1"/>
</dbReference>
<proteinExistence type="inferred from homology"/>
<keyword evidence="14" id="KW-1185">Reference proteome</keyword>
<dbReference type="Gene3D" id="3.30.390.30">
    <property type="match status" value="1"/>
</dbReference>
<dbReference type="SUPFAM" id="SSF51905">
    <property type="entry name" value="FAD/NAD(P)-binding domain"/>
    <property type="match status" value="1"/>
</dbReference>
<dbReference type="Pfam" id="PF02852">
    <property type="entry name" value="Pyr_redox_dim"/>
    <property type="match status" value="1"/>
</dbReference>
<dbReference type="GO" id="GO:0050660">
    <property type="term" value="F:flavin adenine dinucleotide binding"/>
    <property type="evidence" value="ECO:0007669"/>
    <property type="project" value="TreeGrafter"/>
</dbReference>
<evidence type="ECO:0000259" key="11">
    <source>
        <dbReference type="Pfam" id="PF02852"/>
    </source>
</evidence>
<evidence type="ECO:0000256" key="8">
    <source>
        <dbReference type="PIRSR" id="PIRSR000350-3"/>
    </source>
</evidence>